<dbReference type="OrthoDB" id="3537017at2"/>
<accession>A0A285IZA2</accession>
<protein>
    <submittedName>
        <fullName evidence="1">Uncharacterized protein</fullName>
    </submittedName>
</protein>
<dbReference type="Proteomes" id="UP000219612">
    <property type="component" value="Unassembled WGS sequence"/>
</dbReference>
<proteinExistence type="predicted"/>
<dbReference type="EMBL" id="OBDY01000013">
    <property type="protein sequence ID" value="SNY53153.1"/>
    <property type="molecule type" value="Genomic_DNA"/>
</dbReference>
<evidence type="ECO:0000313" key="2">
    <source>
        <dbReference type="Proteomes" id="UP000219612"/>
    </source>
</evidence>
<dbReference type="RefSeq" id="WP_097323049.1">
    <property type="nucleotide sequence ID" value="NZ_OBDY01000013.1"/>
</dbReference>
<gene>
    <name evidence="1" type="ORF">SAMN05421748_113197</name>
</gene>
<keyword evidence="2" id="KW-1185">Reference proteome</keyword>
<evidence type="ECO:0000313" key="1">
    <source>
        <dbReference type="EMBL" id="SNY53153.1"/>
    </source>
</evidence>
<sequence>MNLWEVKRSGERAQWTVTPLVSVGPLSFGATHGEVVAALDGEKASITFGGPPEEAHFDDAGVTTYYAGGRLYCVAVDALSGPQVLLEGTALAGRAPSAVEQWAVDQARTRQLELRYTHAGDPLITEYSVILRAQRAGDIVLSRPVFLEKPCDVAWDYVPPREWQTF</sequence>
<dbReference type="AlphaFoldDB" id="A0A285IZA2"/>
<organism evidence="1 2">
    <name type="scientific">Paractinoplanes atraurantiacus</name>
    <dbReference type="NCBI Taxonomy" id="1036182"/>
    <lineage>
        <taxon>Bacteria</taxon>
        <taxon>Bacillati</taxon>
        <taxon>Actinomycetota</taxon>
        <taxon>Actinomycetes</taxon>
        <taxon>Micromonosporales</taxon>
        <taxon>Micromonosporaceae</taxon>
        <taxon>Paractinoplanes</taxon>
    </lineage>
</organism>
<name>A0A285IZA2_9ACTN</name>
<reference evidence="1 2" key="1">
    <citation type="submission" date="2017-09" db="EMBL/GenBank/DDBJ databases">
        <authorList>
            <person name="Ehlers B."/>
            <person name="Leendertz F.H."/>
        </authorList>
    </citation>
    <scope>NUCLEOTIDE SEQUENCE [LARGE SCALE GENOMIC DNA]</scope>
    <source>
        <strain evidence="1 2">CGMCC 4.6857</strain>
    </source>
</reference>